<feature type="domain" description="GAF" evidence="4">
    <location>
        <begin position="187"/>
        <end position="321"/>
    </location>
</feature>
<dbReference type="Gene3D" id="2.40.50.100">
    <property type="match status" value="1"/>
</dbReference>
<evidence type="ECO:0000313" key="7">
    <source>
        <dbReference type="Proteomes" id="UP000184191"/>
    </source>
</evidence>
<name>A0A1M7CNC4_9RHOB</name>
<evidence type="ECO:0000256" key="2">
    <source>
        <dbReference type="ARBA" id="ARBA00023054"/>
    </source>
</evidence>
<dbReference type="EMBL" id="FRBN01000028">
    <property type="protein sequence ID" value="SHL68798.1"/>
    <property type="molecule type" value="Genomic_DNA"/>
</dbReference>
<protein>
    <submittedName>
        <fullName evidence="6">RND family efflux transporter, MFP subunit</fullName>
    </submittedName>
</protein>
<organism evidence="6 7">
    <name type="scientific">Roseovarius marisflavi</name>
    <dbReference type="NCBI Taxonomy" id="1054996"/>
    <lineage>
        <taxon>Bacteria</taxon>
        <taxon>Pseudomonadati</taxon>
        <taxon>Pseudomonadota</taxon>
        <taxon>Alphaproteobacteria</taxon>
        <taxon>Rhodobacterales</taxon>
        <taxon>Roseobacteraceae</taxon>
        <taxon>Roseovarius</taxon>
    </lineage>
</organism>
<reference evidence="7" key="1">
    <citation type="submission" date="2016-11" db="EMBL/GenBank/DDBJ databases">
        <authorList>
            <person name="Varghese N."/>
            <person name="Submissions S."/>
        </authorList>
    </citation>
    <scope>NUCLEOTIDE SEQUENCE [LARGE SCALE GENOMIC DNA]</scope>
    <source>
        <strain evidence="7">DSM 29327</strain>
    </source>
</reference>
<dbReference type="Pfam" id="PF25973">
    <property type="entry name" value="BSH_CzcB"/>
    <property type="match status" value="1"/>
</dbReference>
<dbReference type="InterPro" id="IPR003018">
    <property type="entry name" value="GAF"/>
</dbReference>
<evidence type="ECO:0000259" key="4">
    <source>
        <dbReference type="Pfam" id="PF01590"/>
    </source>
</evidence>
<dbReference type="PANTHER" id="PTHR32347:SF23">
    <property type="entry name" value="BLL5650 PROTEIN"/>
    <property type="match status" value="1"/>
</dbReference>
<dbReference type="AlphaFoldDB" id="A0A1M7CNC4"/>
<feature type="coiled-coil region" evidence="3">
    <location>
        <begin position="445"/>
        <end position="484"/>
    </location>
</feature>
<dbReference type="Gene3D" id="3.30.450.40">
    <property type="match status" value="1"/>
</dbReference>
<comment type="subcellular location">
    <subcellularLocation>
        <location evidence="1">Cell envelope</location>
    </subcellularLocation>
</comment>
<evidence type="ECO:0000313" key="6">
    <source>
        <dbReference type="EMBL" id="SHL68798.1"/>
    </source>
</evidence>
<dbReference type="RefSeq" id="WP_073200209.1">
    <property type="nucleotide sequence ID" value="NZ_FRBN01000028.1"/>
</dbReference>
<dbReference type="STRING" id="1054996.SAMN05444414_1289"/>
<proteinExistence type="predicted"/>
<sequence length="622" mass="68572">MAEDRSEAPSDAMEAAPAVSYAILDQSLWVRFQQSETVEAYLETWLGLMVRQVHGMATGLLVTGEVPDSGPFEPVARWPVGTEAATDLNEAADQALKSRQSVVFGEGTDRRVLAYPLIIFDGLFGALAISVPASAAPTAALFRRLQWGASWIELLVRREQEAKDGELRERVTVAFDMLATLLEHDRLSDAAAALVTDLARRMDCETVSLGLRKGKRIKVRAVSSAASFGRRASLIREVGLAMDEAVDQEAVILWPMPEGWEFRVTRASSELASSHGVASVLTVPLMAGDEITGALTFERRADAPFQPVDVEVADAVAAIAGPILEDRRKDNRWLPVKILSSLRWVLAALIGPRHFGAKLATLAVVCGAAGLWYTSSDYEITAPARVEGEVQRSVIAPFNGYLAAQSARAGDRVEAGQIMAVLDEKDLNLEQLRLATSRAQRSRELDRAIAEREMAQANIIRAQLDQTDAQLKLIAEQLERTRIRAPFAGYVVEGDLSQQVGGSIERGQTLFRIAPLDRFRVALEIHERDIDEISPGQEGALRLSAFPEAALYYRVTRITPLAQQGEGRNYFRVEAELLGDTGLVRPGMEGVSRTDIDRRRLAWVMSHDLVDWFRLALWRWLP</sequence>
<dbReference type="PANTHER" id="PTHR32347">
    <property type="entry name" value="EFFLUX SYSTEM COMPONENT YKNX-RELATED"/>
    <property type="match status" value="1"/>
</dbReference>
<dbReference type="SUPFAM" id="SSF111369">
    <property type="entry name" value="HlyD-like secretion proteins"/>
    <property type="match status" value="1"/>
</dbReference>
<dbReference type="Pfam" id="PF01590">
    <property type="entry name" value="GAF"/>
    <property type="match status" value="1"/>
</dbReference>
<dbReference type="Gene3D" id="2.40.30.170">
    <property type="match status" value="1"/>
</dbReference>
<gene>
    <name evidence="6" type="ORF">SAMN05444414_1289</name>
</gene>
<dbReference type="GO" id="GO:0030313">
    <property type="term" value="C:cell envelope"/>
    <property type="evidence" value="ECO:0007669"/>
    <property type="project" value="UniProtKB-SubCell"/>
</dbReference>
<dbReference type="InterPro" id="IPR029016">
    <property type="entry name" value="GAF-like_dom_sf"/>
</dbReference>
<keyword evidence="2 3" id="KW-0175">Coiled coil</keyword>
<dbReference type="InterPro" id="IPR050465">
    <property type="entry name" value="UPF0194_transport"/>
</dbReference>
<accession>A0A1M7CNC4</accession>
<evidence type="ECO:0000259" key="5">
    <source>
        <dbReference type="Pfam" id="PF25973"/>
    </source>
</evidence>
<evidence type="ECO:0000256" key="1">
    <source>
        <dbReference type="ARBA" id="ARBA00004196"/>
    </source>
</evidence>
<evidence type="ECO:0000256" key="3">
    <source>
        <dbReference type="SAM" id="Coils"/>
    </source>
</evidence>
<keyword evidence="7" id="KW-1185">Reference proteome</keyword>
<dbReference type="InterPro" id="IPR058647">
    <property type="entry name" value="BSH_CzcB-like"/>
</dbReference>
<dbReference type="Proteomes" id="UP000184191">
    <property type="component" value="Unassembled WGS sequence"/>
</dbReference>
<feature type="domain" description="CzcB-like barrel-sandwich hybrid" evidence="5">
    <location>
        <begin position="393"/>
        <end position="514"/>
    </location>
</feature>
<dbReference type="SUPFAM" id="SSF55781">
    <property type="entry name" value="GAF domain-like"/>
    <property type="match status" value="1"/>
</dbReference>